<evidence type="ECO:0000259" key="3">
    <source>
        <dbReference type="Pfam" id="PF03364"/>
    </source>
</evidence>
<evidence type="ECO:0000313" key="4">
    <source>
        <dbReference type="EMBL" id="GMI01471.1"/>
    </source>
</evidence>
<comment type="caution">
    <text evidence="4">The sequence shown here is derived from an EMBL/GenBank/DDBJ whole genome shotgun (WGS) entry which is preliminary data.</text>
</comment>
<organism evidence="4 5">
    <name type="scientific">Triparma strigata</name>
    <dbReference type="NCBI Taxonomy" id="1606541"/>
    <lineage>
        <taxon>Eukaryota</taxon>
        <taxon>Sar</taxon>
        <taxon>Stramenopiles</taxon>
        <taxon>Ochrophyta</taxon>
        <taxon>Bolidophyceae</taxon>
        <taxon>Parmales</taxon>
        <taxon>Triparmaceae</taxon>
        <taxon>Triparma</taxon>
    </lineage>
</organism>
<name>A0A9W7CBB2_9STRA</name>
<feature type="domain" description="Coenzyme Q-binding protein COQ10 START" evidence="3">
    <location>
        <begin position="85"/>
        <end position="231"/>
    </location>
</feature>
<keyword evidence="5" id="KW-1185">Reference proteome</keyword>
<proteinExistence type="predicted"/>
<evidence type="ECO:0000313" key="5">
    <source>
        <dbReference type="Proteomes" id="UP001165085"/>
    </source>
</evidence>
<reference evidence="5" key="1">
    <citation type="journal article" date="2023" name="Commun. Biol.">
        <title>Genome analysis of Parmales, the sister group of diatoms, reveals the evolutionary specialization of diatoms from phago-mixotrophs to photoautotrophs.</title>
        <authorList>
            <person name="Ban H."/>
            <person name="Sato S."/>
            <person name="Yoshikawa S."/>
            <person name="Yamada K."/>
            <person name="Nakamura Y."/>
            <person name="Ichinomiya M."/>
            <person name="Sato N."/>
            <person name="Blanc-Mathieu R."/>
            <person name="Endo H."/>
            <person name="Kuwata A."/>
            <person name="Ogata H."/>
        </authorList>
    </citation>
    <scope>NUCLEOTIDE SEQUENCE [LARGE SCALE GENOMIC DNA]</scope>
    <source>
        <strain evidence="5">NIES 3701</strain>
    </source>
</reference>
<dbReference type="OrthoDB" id="5732at2759"/>
<evidence type="ECO:0000256" key="1">
    <source>
        <dbReference type="SAM" id="MobiDB-lite"/>
    </source>
</evidence>
<protein>
    <recommendedName>
        <fullName evidence="3">Coenzyme Q-binding protein COQ10 START domain-containing protein</fullName>
    </recommendedName>
</protein>
<dbReference type="Pfam" id="PF03364">
    <property type="entry name" value="Polyketide_cyc"/>
    <property type="match status" value="1"/>
</dbReference>
<dbReference type="InterPro" id="IPR005031">
    <property type="entry name" value="COQ10_START"/>
</dbReference>
<dbReference type="Gene3D" id="3.30.530.20">
    <property type="match status" value="1"/>
</dbReference>
<dbReference type="SUPFAM" id="SSF55961">
    <property type="entry name" value="Bet v1-like"/>
    <property type="match status" value="1"/>
</dbReference>
<feature type="region of interest" description="Disordered" evidence="1">
    <location>
        <begin position="257"/>
        <end position="282"/>
    </location>
</feature>
<dbReference type="Proteomes" id="UP001165085">
    <property type="component" value="Unassembled WGS sequence"/>
</dbReference>
<sequence>MPPPVSHLSIILLLLLLLLNPSVPFLLPLNPSRPTTSSTTSLNTWFFGGTPQPNDSRDECELVAVKIERTSANSRRIGGEITIASPITSVWSILTDYDRLSVHVPNLVESKTVPSPTPPGPGKRRLYQKGAQKIIGFEFGASVTMDMEERFYDSASNERLNVLEMRKILFKCVKSQFFSTFDGEWKLEQLPGPEVMTRVSYVVDVRPKGPVPVGALEWRIREDVPTNLRSVKKASEGVGEVRDVEEGGRQIKDVAVKEEEKEEREGRQENGERKGRTGRVKDFVSRFKNPRQELRQVVWAEDETMAAYLEEEGGK</sequence>
<evidence type="ECO:0000256" key="2">
    <source>
        <dbReference type="SAM" id="SignalP"/>
    </source>
</evidence>
<keyword evidence="2" id="KW-0732">Signal</keyword>
<feature type="chain" id="PRO_5040746167" description="Coenzyme Q-binding protein COQ10 START domain-containing protein" evidence="2">
    <location>
        <begin position="25"/>
        <end position="315"/>
    </location>
</feature>
<dbReference type="PANTHER" id="PTHR34060:SF1">
    <property type="entry name" value="POLYKETIDE CYCLASE _ DEHYDRASE AND LIPID TRANSPORT PROTEIN"/>
    <property type="match status" value="1"/>
</dbReference>
<feature type="signal peptide" evidence="2">
    <location>
        <begin position="1"/>
        <end position="24"/>
    </location>
</feature>
<dbReference type="EMBL" id="BRXY01000580">
    <property type="protein sequence ID" value="GMI01471.1"/>
    <property type="molecule type" value="Genomic_DNA"/>
</dbReference>
<gene>
    <name evidence="4" type="ORF">TrST_g11558</name>
</gene>
<dbReference type="InterPro" id="IPR023393">
    <property type="entry name" value="START-like_dom_sf"/>
</dbReference>
<dbReference type="AlphaFoldDB" id="A0A9W7CBB2"/>
<accession>A0A9W7CBB2</accession>
<dbReference type="PANTHER" id="PTHR34060">
    <property type="entry name" value="POLYKETIDE CYCLASE / DEHYDRASE AND LIPID TRANSPORT PROTEIN"/>
    <property type="match status" value="1"/>
</dbReference>